<dbReference type="InterPro" id="IPR013155">
    <property type="entry name" value="M/V/L/I-tRNA-synth_anticd-bd"/>
</dbReference>
<dbReference type="EC" id="6.1.1.9" evidence="1"/>
<dbReference type="GO" id="GO:0004832">
    <property type="term" value="F:valine-tRNA ligase activity"/>
    <property type="evidence" value="ECO:0007669"/>
    <property type="project" value="UniProtKB-EC"/>
</dbReference>
<evidence type="ECO:0000259" key="15">
    <source>
        <dbReference type="Pfam" id="PF10458"/>
    </source>
</evidence>
<dbReference type="Pfam" id="PF08264">
    <property type="entry name" value="Anticodon_1"/>
    <property type="match status" value="1"/>
</dbReference>
<evidence type="ECO:0000256" key="3">
    <source>
        <dbReference type="ARBA" id="ARBA00022741"/>
    </source>
</evidence>
<keyword evidence="5" id="KW-0648">Protein biosynthesis</keyword>
<keyword evidence="4" id="KW-0067">ATP-binding</keyword>
<evidence type="ECO:0000256" key="11">
    <source>
        <dbReference type="ARBA" id="ARBA00060830"/>
    </source>
</evidence>
<keyword evidence="3" id="KW-0547">Nucleotide-binding</keyword>
<dbReference type="PRINTS" id="PR00986">
    <property type="entry name" value="TRNASYNTHVAL"/>
</dbReference>
<evidence type="ECO:0000256" key="12">
    <source>
        <dbReference type="SAM" id="Coils"/>
    </source>
</evidence>
<sequence>QPWCVSRQIWWGHRVPAWYGPDGTVFVEETETEAKAAAAAHYGETVDLTRDSDVLDTWFSSALWPFGTLGWPEQTAELARYYPGDVLVTGFDIIFFWVARMMMMGLHFMGDVPFRTVYIHALVRDEKGQKMSKSKGNVIDPIDLIDKYGADAVRFTLLALAAQGRDVKLAEARVAGYRNFSTKLWNAARFAEMNGAESVEGFDPTSVSHVLNRWIVGEAARATRAVTEAMEAFRFNEAAQAAYRFTWDIVCDWYLELAKPILQGGETAALAETRATLAWVLDQILLLLHPMMPFMTEQLWETRPGSRAPAQAITGAWPVLDPATLADPAADAEIGWLIEAVSAVRSVRSELNVPPAAKVPVLFRDASEATRSRAATHGDALARLARAERIEFVDGEVAGTVETIVNGEVVLLPIADVIDAAVEIKRLEGEITKLDRDIAGIDKRLDNPAFVAKAPEEVVEENRERRAQAVADREALSKALARVQAMRRD</sequence>
<dbReference type="InterPro" id="IPR014729">
    <property type="entry name" value="Rossmann-like_a/b/a_fold"/>
</dbReference>
<comment type="similarity">
    <text evidence="11">Belongs to the class-I aminoacyl-tRNA synthetase family. ValS type 1 subfamily.</text>
</comment>
<dbReference type="GO" id="GO:0006438">
    <property type="term" value="P:valyl-tRNA aminoacylation"/>
    <property type="evidence" value="ECO:0007669"/>
    <property type="project" value="InterPro"/>
</dbReference>
<dbReference type="SUPFAM" id="SSF47323">
    <property type="entry name" value="Anticodon-binding domain of a subclass of class I aminoacyl-tRNA synthetases"/>
    <property type="match status" value="1"/>
</dbReference>
<dbReference type="Gene3D" id="3.40.50.620">
    <property type="entry name" value="HUPs"/>
    <property type="match status" value="1"/>
</dbReference>
<dbReference type="InterPro" id="IPR033705">
    <property type="entry name" value="Anticodon_Ia_Val"/>
</dbReference>
<evidence type="ECO:0000256" key="10">
    <source>
        <dbReference type="ARBA" id="ARBA00047552"/>
    </source>
</evidence>
<dbReference type="SUPFAM" id="SSF46589">
    <property type="entry name" value="tRNA-binding arm"/>
    <property type="match status" value="1"/>
</dbReference>
<evidence type="ECO:0000256" key="2">
    <source>
        <dbReference type="ARBA" id="ARBA00022598"/>
    </source>
</evidence>
<comment type="catalytic activity">
    <reaction evidence="10">
        <text>tRNA(Val) + L-valine + ATP = L-valyl-tRNA(Val) + AMP + diphosphate</text>
        <dbReference type="Rhea" id="RHEA:10704"/>
        <dbReference type="Rhea" id="RHEA-COMP:9672"/>
        <dbReference type="Rhea" id="RHEA-COMP:9708"/>
        <dbReference type="ChEBI" id="CHEBI:30616"/>
        <dbReference type="ChEBI" id="CHEBI:33019"/>
        <dbReference type="ChEBI" id="CHEBI:57762"/>
        <dbReference type="ChEBI" id="CHEBI:78442"/>
        <dbReference type="ChEBI" id="CHEBI:78537"/>
        <dbReference type="ChEBI" id="CHEBI:456215"/>
        <dbReference type="EC" id="6.1.1.9"/>
    </reaction>
</comment>
<keyword evidence="6 12" id="KW-0175">Coiled coil</keyword>
<evidence type="ECO:0000259" key="14">
    <source>
        <dbReference type="Pfam" id="PF08264"/>
    </source>
</evidence>
<evidence type="ECO:0000256" key="4">
    <source>
        <dbReference type="ARBA" id="ARBA00022840"/>
    </source>
</evidence>
<dbReference type="GO" id="GO:0005829">
    <property type="term" value="C:cytosol"/>
    <property type="evidence" value="ECO:0007669"/>
    <property type="project" value="TreeGrafter"/>
</dbReference>
<dbReference type="InterPro" id="IPR019499">
    <property type="entry name" value="Val-tRNA_synth_tRNA-bd"/>
</dbReference>
<feature type="coiled-coil region" evidence="12">
    <location>
        <begin position="417"/>
        <end position="444"/>
    </location>
</feature>
<dbReference type="GO" id="GO:0005524">
    <property type="term" value="F:ATP binding"/>
    <property type="evidence" value="ECO:0007669"/>
    <property type="project" value="UniProtKB-KW"/>
</dbReference>
<evidence type="ECO:0000256" key="1">
    <source>
        <dbReference type="ARBA" id="ARBA00013169"/>
    </source>
</evidence>
<dbReference type="EMBL" id="DMAI01000287">
    <property type="protein sequence ID" value="HAE49242.1"/>
    <property type="molecule type" value="Genomic_DNA"/>
</dbReference>
<evidence type="ECO:0000256" key="9">
    <source>
        <dbReference type="ARBA" id="ARBA00029936"/>
    </source>
</evidence>
<dbReference type="AlphaFoldDB" id="A0A3B9IMZ0"/>
<dbReference type="InterPro" id="IPR037118">
    <property type="entry name" value="Val-tRNA_synth_C_sf"/>
</dbReference>
<dbReference type="PANTHER" id="PTHR11946:SF93">
    <property type="entry name" value="VALINE--TRNA LIGASE, CHLOROPLASTIC_MITOCHONDRIAL 2"/>
    <property type="match status" value="1"/>
</dbReference>
<comment type="caution">
    <text evidence="16">The sequence shown here is derived from an EMBL/GenBank/DDBJ whole genome shotgun (WGS) entry which is preliminary data.</text>
</comment>
<dbReference type="CDD" id="cd07962">
    <property type="entry name" value="Anticodon_Ia_Val"/>
    <property type="match status" value="1"/>
</dbReference>
<dbReference type="InterPro" id="IPR002303">
    <property type="entry name" value="Valyl-tRNA_ligase"/>
</dbReference>
<dbReference type="FunFam" id="1.10.287.380:FF:000001">
    <property type="entry name" value="Valine--tRNA ligase"/>
    <property type="match status" value="1"/>
</dbReference>
<dbReference type="InterPro" id="IPR010978">
    <property type="entry name" value="tRNA-bd_arm"/>
</dbReference>
<dbReference type="Gene3D" id="1.10.287.380">
    <property type="entry name" value="Valyl-tRNA synthetase, C-terminal domain"/>
    <property type="match status" value="1"/>
</dbReference>
<evidence type="ECO:0000313" key="16">
    <source>
        <dbReference type="EMBL" id="HAE49242.1"/>
    </source>
</evidence>
<evidence type="ECO:0000256" key="6">
    <source>
        <dbReference type="ARBA" id="ARBA00023054"/>
    </source>
</evidence>
<feature type="domain" description="Aminoacyl-tRNA synthetase class Ia" evidence="13">
    <location>
        <begin position="2"/>
        <end position="169"/>
    </location>
</feature>
<name>A0A3B9IMZ0_9PROT</name>
<accession>A0A3B9IMZ0</accession>
<dbReference type="Proteomes" id="UP000257706">
    <property type="component" value="Unassembled WGS sequence"/>
</dbReference>
<evidence type="ECO:0000313" key="17">
    <source>
        <dbReference type="Proteomes" id="UP000257706"/>
    </source>
</evidence>
<dbReference type="InterPro" id="IPR009080">
    <property type="entry name" value="tRNAsynth_Ia_anticodon-bd"/>
</dbReference>
<dbReference type="InterPro" id="IPR002300">
    <property type="entry name" value="aa-tRNA-synth_Ia"/>
</dbReference>
<gene>
    <name evidence="16" type="ORF">DCK97_17635</name>
</gene>
<dbReference type="Gene3D" id="1.10.730.10">
    <property type="entry name" value="Isoleucyl-tRNA Synthetase, Domain 1"/>
    <property type="match status" value="1"/>
</dbReference>
<dbReference type="SUPFAM" id="SSF52374">
    <property type="entry name" value="Nucleotidylyl transferase"/>
    <property type="match status" value="1"/>
</dbReference>
<evidence type="ECO:0000256" key="8">
    <source>
        <dbReference type="ARBA" id="ARBA00024407"/>
    </source>
</evidence>
<dbReference type="PANTHER" id="PTHR11946">
    <property type="entry name" value="VALYL-TRNA SYNTHETASES"/>
    <property type="match status" value="1"/>
</dbReference>
<feature type="domain" description="Methionyl/Valyl/Leucyl/Isoleucyl-tRNA synthetase anticodon-binding" evidence="14">
    <location>
        <begin position="212"/>
        <end position="361"/>
    </location>
</feature>
<feature type="non-terminal residue" evidence="16">
    <location>
        <position position="1"/>
    </location>
</feature>
<dbReference type="Pfam" id="PF00133">
    <property type="entry name" value="tRNA-synt_1"/>
    <property type="match status" value="1"/>
</dbReference>
<evidence type="ECO:0000256" key="7">
    <source>
        <dbReference type="ARBA" id="ARBA00023146"/>
    </source>
</evidence>
<evidence type="ECO:0000259" key="13">
    <source>
        <dbReference type="Pfam" id="PF00133"/>
    </source>
</evidence>
<evidence type="ECO:0000256" key="5">
    <source>
        <dbReference type="ARBA" id="ARBA00022917"/>
    </source>
</evidence>
<keyword evidence="7" id="KW-0030">Aminoacyl-tRNA synthetase</keyword>
<dbReference type="Pfam" id="PF10458">
    <property type="entry name" value="Val_tRNA-synt_C"/>
    <property type="match status" value="1"/>
</dbReference>
<keyword evidence="2 16" id="KW-0436">Ligase</keyword>
<proteinExistence type="inferred from homology"/>
<organism evidence="16 17">
    <name type="scientific">Tistrella mobilis</name>
    <dbReference type="NCBI Taxonomy" id="171437"/>
    <lineage>
        <taxon>Bacteria</taxon>
        <taxon>Pseudomonadati</taxon>
        <taxon>Pseudomonadota</taxon>
        <taxon>Alphaproteobacteria</taxon>
        <taxon>Geminicoccales</taxon>
        <taxon>Geminicoccaceae</taxon>
        <taxon>Tistrella</taxon>
    </lineage>
</organism>
<reference evidence="16 17" key="1">
    <citation type="journal article" date="2018" name="Nat. Biotechnol.">
        <title>A standardized bacterial taxonomy based on genome phylogeny substantially revises the tree of life.</title>
        <authorList>
            <person name="Parks D.H."/>
            <person name="Chuvochina M."/>
            <person name="Waite D.W."/>
            <person name="Rinke C."/>
            <person name="Skarshewski A."/>
            <person name="Chaumeil P.A."/>
            <person name="Hugenholtz P."/>
        </authorList>
    </citation>
    <scope>NUCLEOTIDE SEQUENCE [LARGE SCALE GENOMIC DNA]</scope>
    <source>
        <strain evidence="16">UBA8739</strain>
    </source>
</reference>
<feature type="domain" description="Valyl-tRNA synthetase tRNA-binding arm" evidence="15">
    <location>
        <begin position="419"/>
        <end position="483"/>
    </location>
</feature>
<protein>
    <recommendedName>
        <fullName evidence="8">Valine--tRNA ligase</fullName>
        <ecNumber evidence="1">6.1.1.9</ecNumber>
    </recommendedName>
    <alternativeName>
        <fullName evidence="9">Valyl-tRNA synthetase</fullName>
    </alternativeName>
</protein>